<dbReference type="SUPFAM" id="SSF51735">
    <property type="entry name" value="NAD(P)-binding Rossmann-fold domains"/>
    <property type="match status" value="1"/>
</dbReference>
<comment type="similarity">
    <text evidence="1 6">Belongs to the Glu/Leu/Phe/Val dehydrogenases family.</text>
</comment>
<dbReference type="PANTHER" id="PTHR42722:SF1">
    <property type="entry name" value="VALINE DEHYDROGENASE"/>
    <property type="match status" value="1"/>
</dbReference>
<dbReference type="PIRSF" id="PIRSF000188">
    <property type="entry name" value="Phe_leu_dh"/>
    <property type="match status" value="1"/>
</dbReference>
<dbReference type="InterPro" id="IPR006096">
    <property type="entry name" value="Glu/Leu/Phe/Val/Trp_DH_C"/>
</dbReference>
<evidence type="ECO:0000256" key="6">
    <source>
        <dbReference type="RuleBase" id="RU004417"/>
    </source>
</evidence>
<evidence type="ECO:0000256" key="4">
    <source>
        <dbReference type="PIRSR" id="PIRSR000188-1"/>
    </source>
</evidence>
<dbReference type="AlphaFoldDB" id="A0A4Q7JAV8"/>
<dbReference type="SUPFAM" id="SSF53223">
    <property type="entry name" value="Aminoacid dehydrogenase-like, N-terminal domain"/>
    <property type="match status" value="1"/>
</dbReference>
<evidence type="ECO:0000313" key="9">
    <source>
        <dbReference type="Proteomes" id="UP000292003"/>
    </source>
</evidence>
<dbReference type="InterPro" id="IPR006095">
    <property type="entry name" value="Glu/Leu/Phe/Val/Trp_DH"/>
</dbReference>
<dbReference type="InterPro" id="IPR036291">
    <property type="entry name" value="NAD(P)-bd_dom_sf"/>
</dbReference>
<evidence type="ECO:0000256" key="1">
    <source>
        <dbReference type="ARBA" id="ARBA00006382"/>
    </source>
</evidence>
<feature type="active site" description="Proton donor/acceptor" evidence="4">
    <location>
        <position position="75"/>
    </location>
</feature>
<dbReference type="GO" id="GO:0016639">
    <property type="term" value="F:oxidoreductase activity, acting on the CH-NH2 group of donors, NAD or NADP as acceptor"/>
    <property type="evidence" value="ECO:0007669"/>
    <property type="project" value="InterPro"/>
</dbReference>
<dbReference type="Gene3D" id="3.40.50.720">
    <property type="entry name" value="NAD(P)-binding Rossmann-like Domain"/>
    <property type="match status" value="1"/>
</dbReference>
<keyword evidence="5" id="KW-0547">Nucleotide-binding</keyword>
<dbReference type="GO" id="GO:0000166">
    <property type="term" value="F:nucleotide binding"/>
    <property type="evidence" value="ECO:0007669"/>
    <property type="project" value="UniProtKB-KW"/>
</dbReference>
<dbReference type="OrthoDB" id="9803297at2"/>
<dbReference type="InterPro" id="IPR006097">
    <property type="entry name" value="Glu/Leu/Phe/Val/Trp_DH_dimer"/>
</dbReference>
<evidence type="ECO:0000259" key="7">
    <source>
        <dbReference type="SMART" id="SM00839"/>
    </source>
</evidence>
<keyword evidence="9" id="KW-1185">Reference proteome</keyword>
<keyword evidence="3 5" id="KW-0520">NAD</keyword>
<dbReference type="Pfam" id="PF02812">
    <property type="entry name" value="ELFV_dehydrog_N"/>
    <property type="match status" value="1"/>
</dbReference>
<name>A0A4Q7JAV8_9PSEU</name>
<dbReference type="GO" id="GO:0006520">
    <property type="term" value="P:amino acid metabolic process"/>
    <property type="evidence" value="ECO:0007669"/>
    <property type="project" value="InterPro"/>
</dbReference>
<dbReference type="InterPro" id="IPR046346">
    <property type="entry name" value="Aminoacid_DH-like_N_sf"/>
</dbReference>
<dbReference type="PANTHER" id="PTHR42722">
    <property type="entry name" value="LEUCINE DEHYDROGENASE"/>
    <property type="match status" value="1"/>
</dbReference>
<reference evidence="8 9" key="1">
    <citation type="submission" date="2019-02" db="EMBL/GenBank/DDBJ databases">
        <title>Draft genome sequence of Amycolatopsis sp. 8-3EHSu isolated from roots of Suaeda maritima.</title>
        <authorList>
            <person name="Duangmal K."/>
            <person name="Chantavorakit T."/>
        </authorList>
    </citation>
    <scope>NUCLEOTIDE SEQUENCE [LARGE SCALE GENOMIC DNA]</scope>
    <source>
        <strain evidence="8 9">8-3EHSu</strain>
    </source>
</reference>
<dbReference type="RefSeq" id="WP_130475118.1">
    <property type="nucleotide sequence ID" value="NZ_SFCC01000004.1"/>
</dbReference>
<organism evidence="8 9">
    <name type="scientific">Amycolatopsis suaedae</name>
    <dbReference type="NCBI Taxonomy" id="2510978"/>
    <lineage>
        <taxon>Bacteria</taxon>
        <taxon>Bacillati</taxon>
        <taxon>Actinomycetota</taxon>
        <taxon>Actinomycetes</taxon>
        <taxon>Pseudonocardiales</taxon>
        <taxon>Pseudonocardiaceae</taxon>
        <taxon>Amycolatopsis</taxon>
    </lineage>
</organism>
<evidence type="ECO:0000256" key="5">
    <source>
        <dbReference type="PIRSR" id="PIRSR000188-2"/>
    </source>
</evidence>
<feature type="domain" description="Glutamate/phenylalanine/leucine/valine/L-tryptophan dehydrogenase C-terminal" evidence="7">
    <location>
        <begin position="141"/>
        <end position="344"/>
    </location>
</feature>
<sequence>MLEQWEHEDVVMRRGRRSGVAMVVATHSRALGPAVGGCRLWRYPDWRAGLADALRLSKAMTVKCAVAGLPFGGGKSVVALPPDTELTPLLRQAVLEDLGEIIGDLDGGYLPGPDVGTGPEDMLVLARHARKVFCKPESHGGTGSSSGPTAVGVLAALRAGARDVFGTASVAGRRVTVSGLGAVGGRIAAALAAGGAELTVSDVDIRKRAEATAAGWAWVEPDEALRVPADILVPAAVGGVFGEGTVEDVTAALVVGPANNQLTDDSVAGLLAGRGIVWVPDFVASAGGVVYTLSREFDGLDHDAATRRVEGIGDTVTTLLASARASGDTPLHEAMALARRRIAA</sequence>
<dbReference type="Proteomes" id="UP000292003">
    <property type="component" value="Unassembled WGS sequence"/>
</dbReference>
<keyword evidence="2 6" id="KW-0560">Oxidoreductase</keyword>
<proteinExistence type="inferred from homology"/>
<dbReference type="EMBL" id="SFCC01000004">
    <property type="protein sequence ID" value="RZQ64407.1"/>
    <property type="molecule type" value="Genomic_DNA"/>
</dbReference>
<evidence type="ECO:0000256" key="3">
    <source>
        <dbReference type="ARBA" id="ARBA00023027"/>
    </source>
</evidence>
<protein>
    <submittedName>
        <fullName evidence="8">Glu/Leu/Phe/Val dehydrogenase</fullName>
    </submittedName>
</protein>
<dbReference type="InterPro" id="IPR016211">
    <property type="entry name" value="Glu/Phe/Leu/Val/Trp_DH_bac/arc"/>
</dbReference>
<dbReference type="SMART" id="SM00839">
    <property type="entry name" value="ELFV_dehydrog"/>
    <property type="match status" value="1"/>
</dbReference>
<dbReference type="PRINTS" id="PR00082">
    <property type="entry name" value="GLFDHDRGNASE"/>
</dbReference>
<evidence type="ECO:0000256" key="2">
    <source>
        <dbReference type="ARBA" id="ARBA00023002"/>
    </source>
</evidence>
<dbReference type="Gene3D" id="3.40.50.10860">
    <property type="entry name" value="Leucine Dehydrogenase, chain A, domain 1"/>
    <property type="match status" value="1"/>
</dbReference>
<evidence type="ECO:0000313" key="8">
    <source>
        <dbReference type="EMBL" id="RZQ64407.1"/>
    </source>
</evidence>
<gene>
    <name evidence="8" type="ORF">EWH70_10630</name>
</gene>
<accession>A0A4Q7JAV8</accession>
<feature type="binding site" evidence="5">
    <location>
        <begin position="179"/>
        <end position="184"/>
    </location>
    <ligand>
        <name>NAD(+)</name>
        <dbReference type="ChEBI" id="CHEBI:57540"/>
    </ligand>
</feature>
<comment type="caution">
    <text evidence="8">The sequence shown here is derived from an EMBL/GenBank/DDBJ whole genome shotgun (WGS) entry which is preliminary data.</text>
</comment>
<dbReference type="Pfam" id="PF00208">
    <property type="entry name" value="ELFV_dehydrog"/>
    <property type="match status" value="1"/>
</dbReference>